<dbReference type="Gene3D" id="3.30.420.10">
    <property type="entry name" value="Ribonuclease H-like superfamily/Ribonuclease H"/>
    <property type="match status" value="1"/>
</dbReference>
<sequence length="252" mass="29688">MIELQIWQWSKPNLMKNQEVLQFVEIEINRIVKTRYKLKTVSFEKKWKCETTSYTFDKGCHKLDDMLDGEEYYCEEHATSHRYKNYWSGENQRNLVSSGSTLTKRKVLIEKDAIVKKQIEYLHRIKDYRKKAKASNQTPKCVIDNIARGREYEILRHPLYHPNLNPIEMKWNKVKQSVASRNVTHRIADVLKLVHEAVAEITVSDSEKTCRHVANIEEDYRKKDIVIEEQMERLIIDIADSSDSDGDNGDNV</sequence>
<organism evidence="1 2">
    <name type="scientific">Mytilus edulis</name>
    <name type="common">Blue mussel</name>
    <dbReference type="NCBI Taxonomy" id="6550"/>
    <lineage>
        <taxon>Eukaryota</taxon>
        <taxon>Metazoa</taxon>
        <taxon>Spiralia</taxon>
        <taxon>Lophotrochozoa</taxon>
        <taxon>Mollusca</taxon>
        <taxon>Bivalvia</taxon>
        <taxon>Autobranchia</taxon>
        <taxon>Pteriomorphia</taxon>
        <taxon>Mytilida</taxon>
        <taxon>Mytiloidea</taxon>
        <taxon>Mytilidae</taxon>
        <taxon>Mytilinae</taxon>
        <taxon>Mytilus</taxon>
    </lineage>
</organism>
<dbReference type="InterPro" id="IPR036397">
    <property type="entry name" value="RNaseH_sf"/>
</dbReference>
<keyword evidence="2" id="KW-1185">Reference proteome</keyword>
<dbReference type="GO" id="GO:0003676">
    <property type="term" value="F:nucleic acid binding"/>
    <property type="evidence" value="ECO:0007669"/>
    <property type="project" value="InterPro"/>
</dbReference>
<comment type="caution">
    <text evidence="1">The sequence shown here is derived from an EMBL/GenBank/DDBJ whole genome shotgun (WGS) entry which is preliminary data.</text>
</comment>
<protein>
    <recommendedName>
        <fullName evidence="3">Tc1-like transposase DDE domain-containing protein</fullName>
    </recommendedName>
</protein>
<proteinExistence type="predicted"/>
<dbReference type="OrthoDB" id="10031925at2759"/>
<evidence type="ECO:0008006" key="3">
    <source>
        <dbReference type="Google" id="ProtNLM"/>
    </source>
</evidence>
<accession>A0A8S3U6K4</accession>
<dbReference type="Proteomes" id="UP000683360">
    <property type="component" value="Unassembled WGS sequence"/>
</dbReference>
<gene>
    <name evidence="1" type="ORF">MEDL_50699</name>
</gene>
<evidence type="ECO:0000313" key="2">
    <source>
        <dbReference type="Proteomes" id="UP000683360"/>
    </source>
</evidence>
<reference evidence="1" key="1">
    <citation type="submission" date="2021-03" db="EMBL/GenBank/DDBJ databases">
        <authorList>
            <person name="Bekaert M."/>
        </authorList>
    </citation>
    <scope>NUCLEOTIDE SEQUENCE</scope>
</reference>
<name>A0A8S3U6K4_MYTED</name>
<dbReference type="AlphaFoldDB" id="A0A8S3U6K4"/>
<evidence type="ECO:0000313" key="1">
    <source>
        <dbReference type="EMBL" id="CAG2238277.1"/>
    </source>
</evidence>
<dbReference type="EMBL" id="CAJPWZ010002419">
    <property type="protein sequence ID" value="CAG2238277.1"/>
    <property type="molecule type" value="Genomic_DNA"/>
</dbReference>